<sequence>MNPEYIALMTCAQDCVLLQNFIKEHCEEFITKQVPCQVVFE</sequence>
<name>A0A9E7P767_9CAUD</name>
<dbReference type="Proteomes" id="UP001058965">
    <property type="component" value="Segment"/>
</dbReference>
<keyword evidence="2" id="KW-1185">Reference proteome</keyword>
<dbReference type="EMBL" id="ON868915">
    <property type="protein sequence ID" value="UUG68188.1"/>
    <property type="molecule type" value="Genomic_DNA"/>
</dbReference>
<reference evidence="1 2" key="1">
    <citation type="submission" date="2022-06" db="EMBL/GenBank/DDBJ databases">
        <authorList>
            <person name="Li T.T."/>
            <person name="Sun X.H."/>
        </authorList>
    </citation>
    <scope>NUCLEOTIDE SEQUENCE [LARGE SCALE GENOMIC DNA]</scope>
</reference>
<evidence type="ECO:0000313" key="1">
    <source>
        <dbReference type="EMBL" id="UUG68188.1"/>
    </source>
</evidence>
<accession>A0A9E7P767</accession>
<proteinExistence type="predicted"/>
<organism evidence="1 2">
    <name type="scientific">Salmonella phage vB_SalM_SPJ41</name>
    <dbReference type="NCBI Taxonomy" id="2961840"/>
    <lineage>
        <taxon>Viruses</taxon>
        <taxon>Duplodnaviria</taxon>
        <taxon>Heunggongvirae</taxon>
        <taxon>Uroviricota</taxon>
        <taxon>Caudoviricetes</taxon>
        <taxon>Andersonviridae</taxon>
        <taxon>Ounavirinae</taxon>
        <taxon>Felixounavirus</taxon>
        <taxon>Felixounavirus SPJ41</taxon>
    </lineage>
</organism>
<protein>
    <submittedName>
        <fullName evidence="1">Uncharacterized protein</fullName>
    </submittedName>
</protein>
<evidence type="ECO:0000313" key="2">
    <source>
        <dbReference type="Proteomes" id="UP001058965"/>
    </source>
</evidence>